<dbReference type="PROSITE" id="PS00041">
    <property type="entry name" value="HTH_ARAC_FAMILY_1"/>
    <property type="match status" value="1"/>
</dbReference>
<dbReference type="InterPro" id="IPR018062">
    <property type="entry name" value="HTH_AraC-typ_CS"/>
</dbReference>
<dbReference type="Pfam" id="PF00072">
    <property type="entry name" value="Response_reg"/>
    <property type="match status" value="1"/>
</dbReference>
<evidence type="ECO:0000256" key="6">
    <source>
        <dbReference type="ARBA" id="ARBA00023125"/>
    </source>
</evidence>
<dbReference type="PANTHER" id="PTHR42713">
    <property type="entry name" value="HISTIDINE KINASE-RELATED"/>
    <property type="match status" value="1"/>
</dbReference>
<accession>A0A5M9X1P8</accession>
<dbReference type="InterPro" id="IPR011006">
    <property type="entry name" value="CheY-like_superfamily"/>
</dbReference>
<evidence type="ECO:0000259" key="9">
    <source>
        <dbReference type="PROSITE" id="PS01124"/>
    </source>
</evidence>
<comment type="subcellular location">
    <subcellularLocation>
        <location evidence="1">Cytoplasm</location>
    </subcellularLocation>
</comment>
<evidence type="ECO:0000256" key="7">
    <source>
        <dbReference type="ARBA" id="ARBA00023163"/>
    </source>
</evidence>
<evidence type="ECO:0000256" key="2">
    <source>
        <dbReference type="ARBA" id="ARBA00022490"/>
    </source>
</evidence>
<dbReference type="SMART" id="SM00448">
    <property type="entry name" value="REC"/>
    <property type="match status" value="1"/>
</dbReference>
<evidence type="ECO:0000259" key="10">
    <source>
        <dbReference type="PROSITE" id="PS50110"/>
    </source>
</evidence>
<evidence type="ECO:0000256" key="5">
    <source>
        <dbReference type="ARBA" id="ARBA00023015"/>
    </source>
</evidence>
<reference evidence="11 12" key="1">
    <citation type="journal article" date="2019" name="J. Ind. Microbiol. Biotechnol.">
        <title>Paenibacillus amylolyticus 27C64 has a diverse set of carbohydrate-active enzymes and complete pectin deconstruction system.</title>
        <authorList>
            <person name="Keggi C."/>
            <person name="Doran-Peterson J."/>
        </authorList>
    </citation>
    <scope>NUCLEOTIDE SEQUENCE [LARGE SCALE GENOMIC DNA]</scope>
    <source>
        <strain evidence="11 12">27C64</strain>
    </source>
</reference>
<dbReference type="SUPFAM" id="SSF46689">
    <property type="entry name" value="Homeodomain-like"/>
    <property type="match status" value="1"/>
</dbReference>
<dbReference type="PANTHER" id="PTHR42713:SF3">
    <property type="entry name" value="TRANSCRIPTIONAL REGULATORY PROTEIN HPTR"/>
    <property type="match status" value="1"/>
</dbReference>
<keyword evidence="6" id="KW-0238">DNA-binding</keyword>
<dbReference type="PROSITE" id="PS01124">
    <property type="entry name" value="HTH_ARAC_FAMILY_2"/>
    <property type="match status" value="1"/>
</dbReference>
<dbReference type="PROSITE" id="PS50110">
    <property type="entry name" value="RESPONSE_REGULATORY"/>
    <property type="match status" value="1"/>
</dbReference>
<evidence type="ECO:0000313" key="12">
    <source>
        <dbReference type="Proteomes" id="UP000323664"/>
    </source>
</evidence>
<comment type="caution">
    <text evidence="11">The sequence shown here is derived from an EMBL/GenBank/DDBJ whole genome shotgun (WGS) entry which is preliminary data.</text>
</comment>
<keyword evidence="7" id="KW-0804">Transcription</keyword>
<dbReference type="InterPro" id="IPR020449">
    <property type="entry name" value="Tscrpt_reg_AraC-type_HTH"/>
</dbReference>
<dbReference type="GO" id="GO:0003700">
    <property type="term" value="F:DNA-binding transcription factor activity"/>
    <property type="evidence" value="ECO:0007669"/>
    <property type="project" value="InterPro"/>
</dbReference>
<evidence type="ECO:0000313" key="11">
    <source>
        <dbReference type="EMBL" id="KAA8787729.1"/>
    </source>
</evidence>
<dbReference type="Gene3D" id="1.10.10.60">
    <property type="entry name" value="Homeodomain-like"/>
    <property type="match status" value="2"/>
</dbReference>
<keyword evidence="3 8" id="KW-0597">Phosphoprotein</keyword>
<dbReference type="InterPro" id="IPR018060">
    <property type="entry name" value="HTH_AraC"/>
</dbReference>
<dbReference type="GO" id="GO:0005737">
    <property type="term" value="C:cytoplasm"/>
    <property type="evidence" value="ECO:0007669"/>
    <property type="project" value="UniProtKB-SubCell"/>
</dbReference>
<dbReference type="CDD" id="cd17536">
    <property type="entry name" value="REC_YesN-like"/>
    <property type="match status" value="1"/>
</dbReference>
<evidence type="ECO:0000256" key="3">
    <source>
        <dbReference type="ARBA" id="ARBA00022553"/>
    </source>
</evidence>
<keyword evidence="5" id="KW-0805">Transcription regulation</keyword>
<sequence length="575" mass="66708">MANGRACPFNPAYTKGPRASLLYIRRILQMHQILLVDDESYVIDDLEISFPWDQYRIERIHKAYSGMQALSIMEEQTVDMVITDISMPVMNGLELIRQIKAIKPNLPCILLTGYAEFEYAKEATKYGVVEYLLKPLDVEKLASCLEQTVLSIEEQIRKALSYEQALNSFHEHLPSLKDRLLNQLIEGNHYAEDILNDKLQHYHLPFHAQDEVQLVLVRLEEHFTKYTTTSLQLFEYAVTNIACELFNTAFYTWHCRDHFDYLVFLLKSAGPDNNELHTSPETNHSEQPMKQNQDLTHLSLQLHHNVNEYLKGGISVILSHGGRLQQDIRDMYEQALSALKKQVGNGTGYFLSLEESYRPVSIRSLHILYEPPTFNHLLETGQWEVFKERLHRIKIGYSALPEQTEEHLDEIQIVLLSAFHYIAHKNQALLSDLVGNEWVPRVPFRSVSQLTDWADNILDSLRLKLEEQSFDEQHDVIHQIKTFVSANLHSLSLQSIADHVSLHPVYVSKLFKQLQGISLSEYILSVKMDLALYLLNHSQDKVYEISEKLGYANSQYFIKVFRDKFGMTPQEYREQ</sequence>
<dbReference type="Gene3D" id="3.40.50.2300">
    <property type="match status" value="1"/>
</dbReference>
<feature type="domain" description="HTH araC/xylS-type" evidence="9">
    <location>
        <begin position="478"/>
        <end position="575"/>
    </location>
</feature>
<evidence type="ECO:0000256" key="1">
    <source>
        <dbReference type="ARBA" id="ARBA00004496"/>
    </source>
</evidence>
<dbReference type="SMART" id="SM00342">
    <property type="entry name" value="HTH_ARAC"/>
    <property type="match status" value="1"/>
</dbReference>
<dbReference type="SUPFAM" id="SSF52172">
    <property type="entry name" value="CheY-like"/>
    <property type="match status" value="1"/>
</dbReference>
<dbReference type="PRINTS" id="PR00032">
    <property type="entry name" value="HTHARAC"/>
</dbReference>
<keyword evidence="2" id="KW-0963">Cytoplasm</keyword>
<name>A0A5M9X1P8_PAEAM</name>
<dbReference type="GO" id="GO:0043565">
    <property type="term" value="F:sequence-specific DNA binding"/>
    <property type="evidence" value="ECO:0007669"/>
    <property type="project" value="InterPro"/>
</dbReference>
<feature type="modified residue" description="4-aspartylphosphate" evidence="8">
    <location>
        <position position="84"/>
    </location>
</feature>
<organism evidence="11 12">
    <name type="scientific">Paenibacillus amylolyticus</name>
    <dbReference type="NCBI Taxonomy" id="1451"/>
    <lineage>
        <taxon>Bacteria</taxon>
        <taxon>Bacillati</taxon>
        <taxon>Bacillota</taxon>
        <taxon>Bacilli</taxon>
        <taxon>Bacillales</taxon>
        <taxon>Paenibacillaceae</taxon>
        <taxon>Paenibacillus</taxon>
    </lineage>
</organism>
<evidence type="ECO:0000256" key="4">
    <source>
        <dbReference type="ARBA" id="ARBA00023012"/>
    </source>
</evidence>
<dbReference type="Pfam" id="PF12833">
    <property type="entry name" value="HTH_18"/>
    <property type="match status" value="1"/>
</dbReference>
<proteinExistence type="predicted"/>
<dbReference type="GO" id="GO:0000160">
    <property type="term" value="P:phosphorelay signal transduction system"/>
    <property type="evidence" value="ECO:0007669"/>
    <property type="project" value="UniProtKB-KW"/>
</dbReference>
<dbReference type="InterPro" id="IPR001789">
    <property type="entry name" value="Sig_transdc_resp-reg_receiver"/>
</dbReference>
<keyword evidence="4" id="KW-0902">Two-component regulatory system</keyword>
<feature type="domain" description="Response regulatory" evidence="10">
    <location>
        <begin position="32"/>
        <end position="149"/>
    </location>
</feature>
<dbReference type="InterPro" id="IPR051552">
    <property type="entry name" value="HptR"/>
</dbReference>
<gene>
    <name evidence="11" type="ORF">EC604_28255</name>
</gene>
<evidence type="ECO:0000256" key="8">
    <source>
        <dbReference type="PROSITE-ProRule" id="PRU00169"/>
    </source>
</evidence>
<dbReference type="EMBL" id="RIAS01000028">
    <property type="protein sequence ID" value="KAA8787729.1"/>
    <property type="molecule type" value="Genomic_DNA"/>
</dbReference>
<dbReference type="AlphaFoldDB" id="A0A5M9X1P8"/>
<dbReference type="InterPro" id="IPR009057">
    <property type="entry name" value="Homeodomain-like_sf"/>
</dbReference>
<dbReference type="Proteomes" id="UP000323664">
    <property type="component" value="Unassembled WGS sequence"/>
</dbReference>
<protein>
    <submittedName>
        <fullName evidence="11">Response regulator</fullName>
    </submittedName>
</protein>